<feature type="signal peptide" evidence="1">
    <location>
        <begin position="1"/>
        <end position="19"/>
    </location>
</feature>
<comment type="caution">
    <text evidence="2">The sequence shown here is derived from an EMBL/GenBank/DDBJ whole genome shotgun (WGS) entry which is preliminary data.</text>
</comment>
<accession>A0A3N1PKM8</accession>
<keyword evidence="1" id="KW-0732">Signal</keyword>
<reference evidence="2 3" key="1">
    <citation type="submission" date="2018-11" db="EMBL/GenBank/DDBJ databases">
        <title>Genomic Encyclopedia of Type Strains, Phase IV (KMG-IV): sequencing the most valuable type-strain genomes for metagenomic binning, comparative biology and taxonomic classification.</title>
        <authorList>
            <person name="Goeker M."/>
        </authorList>
    </citation>
    <scope>NUCLEOTIDE SEQUENCE [LARGE SCALE GENOMIC DNA]</scope>
    <source>
        <strain evidence="2 3">DSM 21945</strain>
    </source>
</reference>
<keyword evidence="3" id="KW-1185">Reference proteome</keyword>
<name>A0A3N1PKM8_9GAMM</name>
<evidence type="ECO:0000313" key="3">
    <source>
        <dbReference type="Proteomes" id="UP000268033"/>
    </source>
</evidence>
<dbReference type="InterPro" id="IPR024409">
    <property type="entry name" value="DUF3833"/>
</dbReference>
<dbReference type="Proteomes" id="UP000268033">
    <property type="component" value="Unassembled WGS sequence"/>
</dbReference>
<organism evidence="2 3">
    <name type="scientific">Gallaecimonas pentaromativorans</name>
    <dbReference type="NCBI Taxonomy" id="584787"/>
    <lineage>
        <taxon>Bacteria</taxon>
        <taxon>Pseudomonadati</taxon>
        <taxon>Pseudomonadota</taxon>
        <taxon>Gammaproteobacteria</taxon>
        <taxon>Enterobacterales</taxon>
        <taxon>Gallaecimonadaceae</taxon>
        <taxon>Gallaecimonas</taxon>
    </lineage>
</organism>
<protein>
    <submittedName>
        <fullName evidence="2">Uncharacterized protein DUF3833</fullName>
    </submittedName>
</protein>
<proteinExistence type="predicted"/>
<dbReference type="RefSeq" id="WP_123421313.1">
    <property type="nucleotide sequence ID" value="NZ_RJUL01000004.1"/>
</dbReference>
<sequence>MRVLLLSLCLLLGGCAAGIEDYQGTKPALELDKFFNGKVLAHGMFQDYSGKVIKRFTVVVEGKWQGNTGTLDEHFTYSDGSTQRRVWTLEKLPGGQYQGQASDVIGTAKGKAVGMAFQWGYTLRLTMDDGDTLDVTMDDWMYQLDERHLMNRTTMKKFGLAVGEVTLFFEKQ</sequence>
<evidence type="ECO:0000256" key="1">
    <source>
        <dbReference type="SAM" id="SignalP"/>
    </source>
</evidence>
<dbReference type="EMBL" id="RJUL01000004">
    <property type="protein sequence ID" value="ROQ27450.1"/>
    <property type="molecule type" value="Genomic_DNA"/>
</dbReference>
<gene>
    <name evidence="2" type="ORF">EDC28_104100</name>
</gene>
<dbReference type="PROSITE" id="PS51257">
    <property type="entry name" value="PROKAR_LIPOPROTEIN"/>
    <property type="match status" value="1"/>
</dbReference>
<dbReference type="AlphaFoldDB" id="A0A3N1PKM8"/>
<dbReference type="STRING" id="584787.GCA_001247655_02539"/>
<evidence type="ECO:0000313" key="2">
    <source>
        <dbReference type="EMBL" id="ROQ27450.1"/>
    </source>
</evidence>
<feature type="chain" id="PRO_5018060326" evidence="1">
    <location>
        <begin position="20"/>
        <end position="172"/>
    </location>
</feature>
<dbReference type="Pfam" id="PF12915">
    <property type="entry name" value="DUF3833"/>
    <property type="match status" value="1"/>
</dbReference>